<reference evidence="1 2" key="1">
    <citation type="submission" date="2019-10" db="EMBL/GenBank/DDBJ databases">
        <title>Assembly and Annotation for the nematode Trichostrongylus colubriformis.</title>
        <authorList>
            <person name="Martin J."/>
        </authorList>
    </citation>
    <scope>NUCLEOTIDE SEQUENCE [LARGE SCALE GENOMIC DNA]</scope>
    <source>
        <strain evidence="1">G859</strain>
        <tissue evidence="1">Whole worm</tissue>
    </source>
</reference>
<accession>A0AAN8ENB0</accession>
<dbReference type="Proteomes" id="UP001331761">
    <property type="component" value="Unassembled WGS sequence"/>
</dbReference>
<name>A0AAN8ENB0_TRICO</name>
<proteinExistence type="predicted"/>
<protein>
    <submittedName>
        <fullName evidence="1">Uncharacterized protein</fullName>
    </submittedName>
</protein>
<keyword evidence="2" id="KW-1185">Reference proteome</keyword>
<dbReference type="AlphaFoldDB" id="A0AAN8ENB0"/>
<dbReference type="EMBL" id="WIXE01025163">
    <property type="protein sequence ID" value="KAK5964961.1"/>
    <property type="molecule type" value="Genomic_DNA"/>
</dbReference>
<evidence type="ECO:0000313" key="2">
    <source>
        <dbReference type="Proteomes" id="UP001331761"/>
    </source>
</evidence>
<comment type="caution">
    <text evidence="1">The sequence shown here is derived from an EMBL/GenBank/DDBJ whole genome shotgun (WGS) entry which is preliminary data.</text>
</comment>
<gene>
    <name evidence="1" type="ORF">GCK32_017712</name>
</gene>
<sequence>MSSRESFLQRLHTQRSSTTALAVLFEYYEDCLREDATRCSRSRRPSLPILQQQPILNKPMSSVGHAKARRPSLVEFHDAMRYHAVDIDGPPYLIAHFPDFGDTSEKIPVESGLKLYQVFEEPLRARGMNVNDVEIFIERSSSAIPENADVRFLAGRNVIVRGKAFAVIFPIFPYCNCFLSGVC</sequence>
<organism evidence="1 2">
    <name type="scientific">Trichostrongylus colubriformis</name>
    <name type="common">Black scour worm</name>
    <dbReference type="NCBI Taxonomy" id="6319"/>
    <lineage>
        <taxon>Eukaryota</taxon>
        <taxon>Metazoa</taxon>
        <taxon>Ecdysozoa</taxon>
        <taxon>Nematoda</taxon>
        <taxon>Chromadorea</taxon>
        <taxon>Rhabditida</taxon>
        <taxon>Rhabditina</taxon>
        <taxon>Rhabditomorpha</taxon>
        <taxon>Strongyloidea</taxon>
        <taxon>Trichostrongylidae</taxon>
        <taxon>Trichostrongylus</taxon>
    </lineage>
</organism>
<evidence type="ECO:0000313" key="1">
    <source>
        <dbReference type="EMBL" id="KAK5964961.1"/>
    </source>
</evidence>